<comment type="caution">
    <text evidence="3">The sequence shown here is derived from an EMBL/GenBank/DDBJ whole genome shotgun (WGS) entry which is preliminary data.</text>
</comment>
<evidence type="ECO:0000313" key="4">
    <source>
        <dbReference type="Proteomes" id="UP001465755"/>
    </source>
</evidence>
<protein>
    <submittedName>
        <fullName evidence="3">Uncharacterized protein</fullName>
    </submittedName>
</protein>
<name>A0AAW1NTI9_9CHLO</name>
<keyword evidence="2" id="KW-1133">Transmembrane helix</keyword>
<keyword evidence="2" id="KW-0472">Membrane</keyword>
<evidence type="ECO:0000256" key="1">
    <source>
        <dbReference type="SAM" id="MobiDB-lite"/>
    </source>
</evidence>
<dbReference type="AlphaFoldDB" id="A0AAW1NTI9"/>
<feature type="region of interest" description="Disordered" evidence="1">
    <location>
        <begin position="74"/>
        <end position="94"/>
    </location>
</feature>
<sequence>MEGRNGGAYIHPAPPPDLAPAPGPSDSGAFSPALVGVLVAFFAAVALLAILIYVLRRHCRPANPPQLPHVQALAGAGGNETGTAAAEDDEIDNRPLPRRRGAILFNHPRGCSDLSWRDPKRTVERARKEGAHSPLLFDSQRLQTGEGTSRDHDQHNGTVTPENRNEVHEELEAPGPSSSVHAFHIEEGPSSPNAASDIAAQQPYGKQSRREFLGKTPKI</sequence>
<feature type="transmembrane region" description="Helical" evidence="2">
    <location>
        <begin position="33"/>
        <end position="55"/>
    </location>
</feature>
<keyword evidence="4" id="KW-1185">Reference proteome</keyword>
<feature type="compositionally biased region" description="Pro residues" evidence="1">
    <location>
        <begin position="12"/>
        <end position="23"/>
    </location>
</feature>
<evidence type="ECO:0000313" key="3">
    <source>
        <dbReference type="EMBL" id="KAK9798548.1"/>
    </source>
</evidence>
<gene>
    <name evidence="3" type="ORF">WJX73_001821</name>
</gene>
<feature type="region of interest" description="Disordered" evidence="1">
    <location>
        <begin position="124"/>
        <end position="219"/>
    </location>
</feature>
<reference evidence="3 4" key="1">
    <citation type="journal article" date="2024" name="Nat. Commun.">
        <title>Phylogenomics reveals the evolutionary origins of lichenization in chlorophyte algae.</title>
        <authorList>
            <person name="Puginier C."/>
            <person name="Libourel C."/>
            <person name="Otte J."/>
            <person name="Skaloud P."/>
            <person name="Haon M."/>
            <person name="Grisel S."/>
            <person name="Petersen M."/>
            <person name="Berrin J.G."/>
            <person name="Delaux P.M."/>
            <person name="Dal Grande F."/>
            <person name="Keller J."/>
        </authorList>
    </citation>
    <scope>NUCLEOTIDE SEQUENCE [LARGE SCALE GENOMIC DNA]</scope>
    <source>
        <strain evidence="3 4">SAG 2036</strain>
    </source>
</reference>
<feature type="region of interest" description="Disordered" evidence="1">
    <location>
        <begin position="1"/>
        <end position="24"/>
    </location>
</feature>
<accession>A0AAW1NTI9</accession>
<proteinExistence type="predicted"/>
<keyword evidence="2" id="KW-0812">Transmembrane</keyword>
<evidence type="ECO:0000256" key="2">
    <source>
        <dbReference type="SAM" id="Phobius"/>
    </source>
</evidence>
<organism evidence="3 4">
    <name type="scientific">Symbiochloris irregularis</name>
    <dbReference type="NCBI Taxonomy" id="706552"/>
    <lineage>
        <taxon>Eukaryota</taxon>
        <taxon>Viridiplantae</taxon>
        <taxon>Chlorophyta</taxon>
        <taxon>core chlorophytes</taxon>
        <taxon>Trebouxiophyceae</taxon>
        <taxon>Trebouxiales</taxon>
        <taxon>Trebouxiaceae</taxon>
        <taxon>Symbiochloris</taxon>
    </lineage>
</organism>
<dbReference type="EMBL" id="JALJOQ010000097">
    <property type="protein sequence ID" value="KAK9798548.1"/>
    <property type="molecule type" value="Genomic_DNA"/>
</dbReference>
<dbReference type="Proteomes" id="UP001465755">
    <property type="component" value="Unassembled WGS sequence"/>
</dbReference>